<evidence type="ECO:0008006" key="3">
    <source>
        <dbReference type="Google" id="ProtNLM"/>
    </source>
</evidence>
<keyword evidence="2" id="KW-1185">Reference proteome</keyword>
<evidence type="ECO:0000313" key="1">
    <source>
        <dbReference type="EMBL" id="SEW46074.1"/>
    </source>
</evidence>
<gene>
    <name evidence="1" type="ORF">SAMN05421659_1299</name>
</gene>
<organism evidence="1 2">
    <name type="scientific">[Clostridium] fimetarium</name>
    <dbReference type="NCBI Taxonomy" id="99656"/>
    <lineage>
        <taxon>Bacteria</taxon>
        <taxon>Bacillati</taxon>
        <taxon>Bacillota</taxon>
        <taxon>Clostridia</taxon>
        <taxon>Lachnospirales</taxon>
        <taxon>Lachnospiraceae</taxon>
    </lineage>
</organism>
<sequence length="399" mass="45453">MVTQTRYAHGLAERDKKRCAGMRETMIKTEILEIKKQFSHENCTITKICGCYVDGDKNIKTKLSESFLCLPQEETFKYFEIFKKTLSGTIGKNLINMEFPLDTEFNGGTQEFLLKLRDSELKNEALVDEFYNKIIQMYDYIGNYLILVVYAAYDVLAKTNDNIRNNDASDEVYNYIVCDICPVNLSKPGLSYNSQDNLFQNRIQDWVVGSPFNGFLFPAFNDRSADIHSILYYSKDSEALHNDFVNQLMGCEVPLSAGGQKQTFQTLIEETLGDDCEYEVVRNIHEKLNEIIEEHKDIPEPLTLNKAQVKNLLAESGVDEEKLKDFDMHYEESAGENVSLVAANLVNTKVFEVKTADVIIKVNPECANLVETRMVDGRRCLVIEISDHVEVNGITVKSN</sequence>
<proteinExistence type="predicted"/>
<accession>A0A1I0RX30</accession>
<dbReference type="Pfam" id="PF14199">
    <property type="entry name" value="DUF4317"/>
    <property type="match status" value="1"/>
</dbReference>
<protein>
    <recommendedName>
        <fullName evidence="3">DUF4317 domain-containing protein</fullName>
    </recommendedName>
</protein>
<dbReference type="STRING" id="99656.SAMN05421659_1299"/>
<dbReference type="EMBL" id="FOJI01000029">
    <property type="protein sequence ID" value="SEW46074.1"/>
    <property type="molecule type" value="Genomic_DNA"/>
</dbReference>
<evidence type="ECO:0000313" key="2">
    <source>
        <dbReference type="Proteomes" id="UP000199701"/>
    </source>
</evidence>
<dbReference type="InterPro" id="IPR025466">
    <property type="entry name" value="DUF4317"/>
</dbReference>
<dbReference type="Proteomes" id="UP000199701">
    <property type="component" value="Unassembled WGS sequence"/>
</dbReference>
<dbReference type="AlphaFoldDB" id="A0A1I0RX30"/>
<reference evidence="1 2" key="1">
    <citation type="submission" date="2016-10" db="EMBL/GenBank/DDBJ databases">
        <authorList>
            <person name="de Groot N.N."/>
        </authorList>
    </citation>
    <scope>NUCLEOTIDE SEQUENCE [LARGE SCALE GENOMIC DNA]</scope>
    <source>
        <strain evidence="1 2">DSM 9179</strain>
    </source>
</reference>
<name>A0A1I0RX30_9FIRM</name>